<gene>
    <name evidence="1" type="ORF">LCGC14_1196340</name>
</gene>
<dbReference type="AlphaFoldDB" id="A0A0F9P0L9"/>
<accession>A0A0F9P0L9</accession>
<sequence length="170" mass="19471">MRWILDACTLIYLIKTDLFSKFMNLTEYSVVIDSSVYQEVVIKGKAGSFPDASTAEISLNKFKIPVISIDITEELAQFRDPGESSCYILAKEEGVCLTSDDRAYKKFLNAGQKVVRLDSFYFEKLNQNKLTKAEFINILKKLESINATKPKSILFFMEKLQKRRGVEQND</sequence>
<dbReference type="InterPro" id="IPR029060">
    <property type="entry name" value="PIN-like_dom_sf"/>
</dbReference>
<name>A0A0F9P0L9_9ZZZZ</name>
<dbReference type="InterPro" id="IPR021799">
    <property type="entry name" value="PIN-like_prokaryotic"/>
</dbReference>
<evidence type="ECO:0008006" key="2">
    <source>
        <dbReference type="Google" id="ProtNLM"/>
    </source>
</evidence>
<evidence type="ECO:0000313" key="1">
    <source>
        <dbReference type="EMBL" id="KKM94635.1"/>
    </source>
</evidence>
<proteinExistence type="predicted"/>
<protein>
    <recommendedName>
        <fullName evidence="2">PIN domain-containing protein</fullName>
    </recommendedName>
</protein>
<dbReference type="Pfam" id="PF11848">
    <property type="entry name" value="DUF3368"/>
    <property type="match status" value="1"/>
</dbReference>
<dbReference type="EMBL" id="LAZR01006114">
    <property type="protein sequence ID" value="KKM94635.1"/>
    <property type="molecule type" value="Genomic_DNA"/>
</dbReference>
<dbReference type="SUPFAM" id="SSF88723">
    <property type="entry name" value="PIN domain-like"/>
    <property type="match status" value="1"/>
</dbReference>
<reference evidence="1" key="1">
    <citation type="journal article" date="2015" name="Nature">
        <title>Complex archaea that bridge the gap between prokaryotes and eukaryotes.</title>
        <authorList>
            <person name="Spang A."/>
            <person name="Saw J.H."/>
            <person name="Jorgensen S.L."/>
            <person name="Zaremba-Niedzwiedzka K."/>
            <person name="Martijn J."/>
            <person name="Lind A.E."/>
            <person name="van Eijk R."/>
            <person name="Schleper C."/>
            <person name="Guy L."/>
            <person name="Ettema T.J."/>
        </authorList>
    </citation>
    <scope>NUCLEOTIDE SEQUENCE</scope>
</reference>
<organism evidence="1">
    <name type="scientific">marine sediment metagenome</name>
    <dbReference type="NCBI Taxonomy" id="412755"/>
    <lineage>
        <taxon>unclassified sequences</taxon>
        <taxon>metagenomes</taxon>
        <taxon>ecological metagenomes</taxon>
    </lineage>
</organism>
<comment type="caution">
    <text evidence="1">The sequence shown here is derived from an EMBL/GenBank/DDBJ whole genome shotgun (WGS) entry which is preliminary data.</text>
</comment>